<accession>A0A6S7JE93</accession>
<dbReference type="EMBL" id="CACRXK020017030">
    <property type="protein sequence ID" value="CAB4030645.1"/>
    <property type="molecule type" value="Genomic_DNA"/>
</dbReference>
<proteinExistence type="predicted"/>
<comment type="caution">
    <text evidence="1">The sequence shown here is derived from an EMBL/GenBank/DDBJ whole genome shotgun (WGS) entry which is preliminary data.</text>
</comment>
<protein>
    <submittedName>
        <fullName evidence="1">Uncharacterized protein</fullName>
    </submittedName>
</protein>
<organism evidence="1 2">
    <name type="scientific">Paramuricea clavata</name>
    <name type="common">Red gorgonian</name>
    <name type="synonym">Violescent sea-whip</name>
    <dbReference type="NCBI Taxonomy" id="317549"/>
    <lineage>
        <taxon>Eukaryota</taxon>
        <taxon>Metazoa</taxon>
        <taxon>Cnidaria</taxon>
        <taxon>Anthozoa</taxon>
        <taxon>Octocorallia</taxon>
        <taxon>Malacalcyonacea</taxon>
        <taxon>Plexauridae</taxon>
        <taxon>Paramuricea</taxon>
    </lineage>
</organism>
<name>A0A6S7JE93_PARCT</name>
<keyword evidence="2" id="KW-1185">Reference proteome</keyword>
<evidence type="ECO:0000313" key="1">
    <source>
        <dbReference type="EMBL" id="CAB4030645.1"/>
    </source>
</evidence>
<gene>
    <name evidence="1" type="ORF">PACLA_8A088366</name>
</gene>
<dbReference type="OrthoDB" id="5975791at2759"/>
<feature type="non-terminal residue" evidence="1">
    <location>
        <position position="1"/>
    </location>
</feature>
<dbReference type="AlphaFoldDB" id="A0A6S7JE93"/>
<reference evidence="1" key="1">
    <citation type="submission" date="2020-04" db="EMBL/GenBank/DDBJ databases">
        <authorList>
            <person name="Alioto T."/>
            <person name="Alioto T."/>
            <person name="Gomez Garrido J."/>
        </authorList>
    </citation>
    <scope>NUCLEOTIDE SEQUENCE</scope>
    <source>
        <strain evidence="1">A484AB</strain>
    </source>
</reference>
<evidence type="ECO:0000313" key="2">
    <source>
        <dbReference type="Proteomes" id="UP001152795"/>
    </source>
</evidence>
<dbReference type="Proteomes" id="UP001152795">
    <property type="component" value="Unassembled WGS sequence"/>
</dbReference>
<sequence length="168" mass="19311">RIVRLKAWEGLPPDSDEKPPDGVKYILTPVALQAEESIKAWICCPSKTVLRGEIMTPNSEYDCRLKLRAGSRYVIDKDSVCIKEDSILSKYLSNCKFDDANHSMDLPDEKVHEMPEGFGCMYYREAKERMFSATVDEERFTVTVLDEKGWDSDLSDKRDQNQVGIFKF</sequence>